<dbReference type="Proteomes" id="UP000621670">
    <property type="component" value="Unassembled WGS sequence"/>
</dbReference>
<dbReference type="RefSeq" id="WP_166133836.1">
    <property type="nucleotide sequence ID" value="NZ_JAAOBY010000002.1"/>
</dbReference>
<dbReference type="PANTHER" id="PTHR36454">
    <property type="entry name" value="LMO2823 PROTEIN"/>
    <property type="match status" value="1"/>
</dbReference>
<evidence type="ECO:0000313" key="2">
    <source>
        <dbReference type="Proteomes" id="UP000621670"/>
    </source>
</evidence>
<reference evidence="1 2" key="1">
    <citation type="submission" date="2020-08" db="EMBL/GenBank/DDBJ databases">
        <title>Description of novel Flavobacterium F-400 isolate.</title>
        <authorList>
            <person name="Saticioglu I."/>
            <person name="Duman M."/>
            <person name="Altun S."/>
        </authorList>
    </citation>
    <scope>NUCLEOTIDE SEQUENCE [LARGE SCALE GENOMIC DNA]</scope>
    <source>
        <strain evidence="1 2">F-400</strain>
    </source>
</reference>
<sequence length="407" mass="47451">MAKIIPFQAVRPTRDKVCLVTCRSYEEYVNAELAAQLDFNPLSFLHILKPAYTNQESVSFEKRYRQVHQKYQDFKNELILVKDKKPALYIHKIVNKTQSFTGIIAGTSVADYCEDHIKKHEDIIAFRVQLLKEYMKHAAFNTEPVLMTYPDNKTIENWIFNCTQKLADFEFSTTKKEIHYLWKIDDALEISWLQKIFAQTESLYIADGHHRTEAMRMLAAENDNPENTTTNHILSYLISENNVKIYEFNRLIKDLNGLTKAEFLHQVSAHFTIENRAQQPFQPIQKHQFGMYLEEEFYSLTLKSENLNFESPLDSLDAQILYTTILLPILGIEDLRNDERIDYLSGKQAVLELKNKIDQGEFELGFFLFPSNISEIKALADANLIMPPKSTYIEPKFRSGLVVYEFD</sequence>
<protein>
    <submittedName>
        <fullName evidence="1">DUF1015 domain-containing protein</fullName>
    </submittedName>
</protein>
<dbReference type="PIRSF" id="PIRSF033563">
    <property type="entry name" value="UCP033563"/>
    <property type="match status" value="1"/>
</dbReference>
<proteinExistence type="predicted"/>
<accession>A0ABR7JDY6</accession>
<evidence type="ECO:0000313" key="1">
    <source>
        <dbReference type="EMBL" id="MBC5862708.1"/>
    </source>
</evidence>
<name>A0ABR7JDY6_9FLAO</name>
<dbReference type="EMBL" id="JACRUM010000002">
    <property type="protein sequence ID" value="MBC5862708.1"/>
    <property type="molecule type" value="Genomic_DNA"/>
</dbReference>
<gene>
    <name evidence="1" type="ORF">H8R26_04675</name>
</gene>
<comment type="caution">
    <text evidence="1">The sequence shown here is derived from an EMBL/GenBank/DDBJ whole genome shotgun (WGS) entry which is preliminary data.</text>
</comment>
<dbReference type="InterPro" id="IPR008323">
    <property type="entry name" value="UCP033563"/>
</dbReference>
<dbReference type="Pfam" id="PF06245">
    <property type="entry name" value="DUF1015"/>
    <property type="match status" value="1"/>
</dbReference>
<keyword evidence="2" id="KW-1185">Reference proteome</keyword>
<dbReference type="PANTHER" id="PTHR36454:SF1">
    <property type="entry name" value="DUF1015 DOMAIN-CONTAINING PROTEIN"/>
    <property type="match status" value="1"/>
</dbReference>
<organism evidence="1 2">
    <name type="scientific">Flavobacterium turcicum</name>
    <dbReference type="NCBI Taxonomy" id="2764718"/>
    <lineage>
        <taxon>Bacteria</taxon>
        <taxon>Pseudomonadati</taxon>
        <taxon>Bacteroidota</taxon>
        <taxon>Flavobacteriia</taxon>
        <taxon>Flavobacteriales</taxon>
        <taxon>Flavobacteriaceae</taxon>
        <taxon>Flavobacterium</taxon>
    </lineage>
</organism>